<reference evidence="1" key="1">
    <citation type="submission" date="2022-11" db="EMBL/GenBank/DDBJ databases">
        <authorList>
            <person name="Petersen C."/>
        </authorList>
    </citation>
    <scope>NUCLEOTIDE SEQUENCE</scope>
    <source>
        <strain evidence="1">IBT 23319</strain>
    </source>
</reference>
<dbReference type="EMBL" id="JAPQKT010000001">
    <property type="protein sequence ID" value="KAJ5243372.1"/>
    <property type="molecule type" value="Genomic_DNA"/>
</dbReference>
<dbReference type="AlphaFoldDB" id="A0A9W9PGQ2"/>
<evidence type="ECO:0000313" key="2">
    <source>
        <dbReference type="Proteomes" id="UP001147733"/>
    </source>
</evidence>
<accession>A0A9W9PGQ2</accession>
<sequence length="72" mass="7359">MPSGSCVKKWLTIAGAGKGVAVESADAIKVQAIAPPSAGAVTTLKALGPQKSVKKSIRALGPDLKINTRSMW</sequence>
<comment type="caution">
    <text evidence="1">The sequence shown here is derived from an EMBL/GenBank/DDBJ whole genome shotgun (WGS) entry which is preliminary data.</text>
</comment>
<dbReference type="Proteomes" id="UP001147733">
    <property type="component" value="Unassembled WGS sequence"/>
</dbReference>
<proteinExistence type="predicted"/>
<name>A0A9W9PGQ2_PENCI</name>
<organism evidence="1 2">
    <name type="scientific">Penicillium citrinum</name>
    <dbReference type="NCBI Taxonomy" id="5077"/>
    <lineage>
        <taxon>Eukaryota</taxon>
        <taxon>Fungi</taxon>
        <taxon>Dikarya</taxon>
        <taxon>Ascomycota</taxon>
        <taxon>Pezizomycotina</taxon>
        <taxon>Eurotiomycetes</taxon>
        <taxon>Eurotiomycetidae</taxon>
        <taxon>Eurotiales</taxon>
        <taxon>Aspergillaceae</taxon>
        <taxon>Penicillium</taxon>
    </lineage>
</organism>
<evidence type="ECO:0000313" key="1">
    <source>
        <dbReference type="EMBL" id="KAJ5243372.1"/>
    </source>
</evidence>
<dbReference type="RefSeq" id="XP_056506376.1">
    <property type="nucleotide sequence ID" value="XM_056640619.1"/>
</dbReference>
<dbReference type="GeneID" id="81379786"/>
<protein>
    <submittedName>
        <fullName evidence="1">Uncharacterized protein</fullName>
    </submittedName>
</protein>
<keyword evidence="2" id="KW-1185">Reference proteome</keyword>
<reference evidence="1" key="2">
    <citation type="journal article" date="2023" name="IMA Fungus">
        <title>Comparative genomic study of the Penicillium genus elucidates a diverse pangenome and 15 lateral gene transfer events.</title>
        <authorList>
            <person name="Petersen C."/>
            <person name="Sorensen T."/>
            <person name="Nielsen M.R."/>
            <person name="Sondergaard T.E."/>
            <person name="Sorensen J.L."/>
            <person name="Fitzpatrick D.A."/>
            <person name="Frisvad J.C."/>
            <person name="Nielsen K.L."/>
        </authorList>
    </citation>
    <scope>NUCLEOTIDE SEQUENCE</scope>
    <source>
        <strain evidence="1">IBT 23319</strain>
    </source>
</reference>
<gene>
    <name evidence="1" type="ORF">N7469_001699</name>
</gene>